<name>A0A6J4NA39_9BACT</name>
<evidence type="ECO:0000256" key="1">
    <source>
        <dbReference type="SAM" id="MobiDB-lite"/>
    </source>
</evidence>
<dbReference type="EMBL" id="CADCUQ010000152">
    <property type="protein sequence ID" value="CAA9380147.1"/>
    <property type="molecule type" value="Genomic_DNA"/>
</dbReference>
<evidence type="ECO:0000313" key="2">
    <source>
        <dbReference type="EMBL" id="CAA9380147.1"/>
    </source>
</evidence>
<sequence length="133" mass="13972">PRATLTRPPRSVNFTALFTRFQTTCRMRSGSTRTRPARSSSAASIATPLASAAARTASSASRTTGTRSASRTLRWNLPDAIRDTSSRSSITCRWASAPCRTVAATPRTSAGGTAPPSSSLAQIRIDVSGVRSS</sequence>
<gene>
    <name evidence="2" type="ORF">AVDCRST_MAG64-570</name>
</gene>
<organism evidence="2">
    <name type="scientific">uncultured Phycisphaerae bacterium</name>
    <dbReference type="NCBI Taxonomy" id="904963"/>
    <lineage>
        <taxon>Bacteria</taxon>
        <taxon>Pseudomonadati</taxon>
        <taxon>Planctomycetota</taxon>
        <taxon>Phycisphaerae</taxon>
        <taxon>environmental samples</taxon>
    </lineage>
</organism>
<protein>
    <submittedName>
        <fullName evidence="2">Uncharacterized protein</fullName>
    </submittedName>
</protein>
<feature type="region of interest" description="Disordered" evidence="1">
    <location>
        <begin position="26"/>
        <end position="71"/>
    </location>
</feature>
<dbReference type="AlphaFoldDB" id="A0A6J4NA39"/>
<feature type="compositionally biased region" description="Low complexity" evidence="1">
    <location>
        <begin position="28"/>
        <end position="71"/>
    </location>
</feature>
<feature type="compositionally biased region" description="Polar residues" evidence="1">
    <location>
        <begin position="106"/>
        <end position="121"/>
    </location>
</feature>
<accession>A0A6J4NA39</accession>
<reference evidence="2" key="1">
    <citation type="submission" date="2020-02" db="EMBL/GenBank/DDBJ databases">
        <authorList>
            <person name="Meier V. D."/>
        </authorList>
    </citation>
    <scope>NUCLEOTIDE SEQUENCE</scope>
    <source>
        <strain evidence="2">AVDCRST_MAG64</strain>
    </source>
</reference>
<proteinExistence type="predicted"/>
<feature type="region of interest" description="Disordered" evidence="1">
    <location>
        <begin position="103"/>
        <end position="133"/>
    </location>
</feature>
<feature type="non-terminal residue" evidence="2">
    <location>
        <position position="1"/>
    </location>
</feature>